<evidence type="ECO:0000256" key="1">
    <source>
        <dbReference type="ARBA" id="ARBA00023125"/>
    </source>
</evidence>
<dbReference type="EMBL" id="CU928158">
    <property type="protein sequence ID" value="CAQ90272.1"/>
    <property type="molecule type" value="Genomic_DNA"/>
</dbReference>
<evidence type="ECO:0000313" key="3">
    <source>
        <dbReference type="EMBL" id="CAQ90272.1"/>
    </source>
</evidence>
<dbReference type="GO" id="GO:0003677">
    <property type="term" value="F:DNA binding"/>
    <property type="evidence" value="ECO:0007669"/>
    <property type="project" value="UniProtKB-KW"/>
</dbReference>
<reference evidence="4" key="1">
    <citation type="journal article" date="2009" name="PLoS Genet.">
        <title>Organised genome dynamics in the Escherichia coli species results in highly diverse adaptive paths.</title>
        <authorList>
            <person name="Touchon M."/>
            <person name="Hoede C."/>
            <person name="Tenaillon O."/>
            <person name="Barbe V."/>
            <person name="Baeriswyl S."/>
            <person name="Bidet P."/>
            <person name="Bingen E."/>
            <person name="Bonacorsi S."/>
            <person name="Bouchier C."/>
            <person name="Bouvet O."/>
            <person name="Calteau A."/>
            <person name="Chiapello H."/>
            <person name="Clermont O."/>
            <person name="Cruveiller S."/>
            <person name="Danchin A."/>
            <person name="Diard M."/>
            <person name="Dossat C."/>
            <person name="Karoui M.E."/>
            <person name="Frapy E."/>
            <person name="Garry L."/>
            <person name="Ghigo J.M."/>
            <person name="Gilles A.M."/>
            <person name="Johnson J."/>
            <person name="Le Bouguenec C."/>
            <person name="Lescat M."/>
            <person name="Mangenot S."/>
            <person name="Martinez-Jehanne V."/>
            <person name="Matic I."/>
            <person name="Nassif X."/>
            <person name="Oztas S."/>
            <person name="Petit M.A."/>
            <person name="Pichon C."/>
            <person name="Rouy Z."/>
            <person name="Ruf C.S."/>
            <person name="Schneider D."/>
            <person name="Tourret J."/>
            <person name="Vacherie B."/>
            <person name="Vallenet D."/>
            <person name="Medigue C."/>
            <person name="Rocha E.P.C."/>
            <person name="Denamur E."/>
        </authorList>
    </citation>
    <scope>NUCLEOTIDE SEQUENCE [LARGE SCALE GENOMIC DNA]</scope>
    <source>
        <strain evidence="4">ATCC 35469 / DSM 13698 / BCRC 15582 / CCUG 18766 / IAM 14443 / JCM 21226 / LMG 7866 / NBRC 102419 / NCTC 12128 / CDC 0568-73</strain>
    </source>
</reference>
<feature type="domain" description="HTH luxR-type" evidence="2">
    <location>
        <begin position="165"/>
        <end position="209"/>
    </location>
</feature>
<gene>
    <name evidence="3" type="primary">yqeH</name>
    <name evidence="3" type="ordered locus">EFER_2777</name>
</gene>
<dbReference type="GO" id="GO:0006355">
    <property type="term" value="P:regulation of DNA-templated transcription"/>
    <property type="evidence" value="ECO:0007669"/>
    <property type="project" value="InterPro"/>
</dbReference>
<dbReference type="SUPFAM" id="SSF46894">
    <property type="entry name" value="C-terminal effector domain of the bipartite response regulators"/>
    <property type="match status" value="1"/>
</dbReference>
<sequence length="242" mass="27784">MKLCKSSSDREALNMGLDIKLKNLMCSSCSLHCAMMPEKSPRQEYCANACFCTWPEDSLYFNRGIIDGIVNKNHNARLNGYIFVDFSVSFFRLFLDDEWINYLASSSMGIVLVTDRNMQPLANYWRKNHPAVSAVIYHNESMNVANEKIRQLFIGRFLSFAKGSTLTKMEFKIMGSMIRGSDPQDIAQDLDLDIRSVYAYKQRIEKRMGRKLNSLFIDSHPVTREQPSPLPTEKRKAELVLA</sequence>
<proteinExistence type="predicted"/>
<dbReference type="AlphaFoldDB" id="B7LP56"/>
<dbReference type="Pfam" id="PF00196">
    <property type="entry name" value="GerE"/>
    <property type="match status" value="1"/>
</dbReference>
<dbReference type="HOGENOM" id="CLU_088924_0_0_6"/>
<organism evidence="3 4">
    <name type="scientific">Escherichia fergusonii (strain ATCC 35469 / DSM 13698 / CCUG 18766 / IAM 14443 / JCM 21226 / LMG 7866 / NBRC 102419 / NCTC 12128 / CDC 0568-73)</name>
    <dbReference type="NCBI Taxonomy" id="585054"/>
    <lineage>
        <taxon>Bacteria</taxon>
        <taxon>Pseudomonadati</taxon>
        <taxon>Pseudomonadota</taxon>
        <taxon>Gammaproteobacteria</taxon>
        <taxon>Enterobacterales</taxon>
        <taxon>Enterobacteriaceae</taxon>
        <taxon>Escherichia</taxon>
    </lineage>
</organism>
<name>B7LP56_ESCF3</name>
<keyword evidence="4" id="KW-1185">Reference proteome</keyword>
<dbReference type="KEGG" id="efe:EFER_2777"/>
<dbReference type="InterPro" id="IPR016032">
    <property type="entry name" value="Sig_transdc_resp-reg_C-effctor"/>
</dbReference>
<evidence type="ECO:0000313" key="4">
    <source>
        <dbReference type="Proteomes" id="UP000000745"/>
    </source>
</evidence>
<dbReference type="InterPro" id="IPR000792">
    <property type="entry name" value="Tscrpt_reg_LuxR_C"/>
</dbReference>
<accession>B7LP56</accession>
<dbReference type="Proteomes" id="UP000000745">
    <property type="component" value="Chromosome"/>
</dbReference>
<keyword evidence="1" id="KW-0238">DNA-binding</keyword>
<evidence type="ECO:0000259" key="2">
    <source>
        <dbReference type="Pfam" id="PF00196"/>
    </source>
</evidence>
<protein>
    <recommendedName>
        <fullName evidence="2">HTH luxR-type domain-containing protein</fullName>
    </recommendedName>
</protein>